<feature type="transmembrane region" description="Helical" evidence="12">
    <location>
        <begin position="907"/>
        <end position="933"/>
    </location>
</feature>
<feature type="transmembrane region" description="Helical" evidence="12">
    <location>
        <begin position="575"/>
        <end position="592"/>
    </location>
</feature>
<proteinExistence type="inferred from homology"/>
<evidence type="ECO:0000256" key="10">
    <source>
        <dbReference type="ARBA" id="ARBA00023136"/>
    </source>
</evidence>
<keyword evidence="11" id="KW-0325">Glycoprotein</keyword>
<evidence type="ECO:0000256" key="6">
    <source>
        <dbReference type="ARBA" id="ARBA00022679"/>
    </source>
</evidence>
<evidence type="ECO:0000256" key="7">
    <source>
        <dbReference type="ARBA" id="ARBA00022692"/>
    </source>
</evidence>
<dbReference type="EC" id="2.-.-.-" evidence="12"/>
<dbReference type="PANTHER" id="PTHR12250:SF0">
    <property type="entry name" value="GPI ETHANOLAMINE PHOSPHATE TRANSFERASE 1"/>
    <property type="match status" value="1"/>
</dbReference>
<evidence type="ECO:0000313" key="14">
    <source>
        <dbReference type="Proteomes" id="UP000050790"/>
    </source>
</evidence>
<dbReference type="Gene3D" id="3.40.720.10">
    <property type="entry name" value="Alkaline Phosphatase, subunit A"/>
    <property type="match status" value="1"/>
</dbReference>
<name>A0AA84ZV09_9TREM</name>
<feature type="transmembrane region" description="Helical" evidence="12">
    <location>
        <begin position="640"/>
        <end position="658"/>
    </location>
</feature>
<feature type="transmembrane region" description="Helical" evidence="12">
    <location>
        <begin position="546"/>
        <end position="569"/>
    </location>
</feature>
<dbReference type="Pfam" id="PF04987">
    <property type="entry name" value="PigN"/>
    <property type="match status" value="1"/>
</dbReference>
<keyword evidence="9 12" id="KW-1133">Transmembrane helix</keyword>
<dbReference type="GO" id="GO:0005789">
    <property type="term" value="C:endoplasmic reticulum membrane"/>
    <property type="evidence" value="ECO:0007669"/>
    <property type="project" value="UniProtKB-SubCell"/>
</dbReference>
<dbReference type="InterPro" id="IPR007070">
    <property type="entry name" value="GPI_EtnP_transferase_1"/>
</dbReference>
<sequence>MPQIFEVLGIIVMNLVQFYSIFDIYYTSPLTNGMNIVPLNISAPTTHVIFMVSDGLRADKIFSQDMEYTPFLRDVLLHRGLWGVSHTRVPTESRPAHVAMLGGFNEDVASITKGWKTNPVEFDSVLNRSFLAWIWGYKEVVMSFVPPSTNHVKATPCPDELSDLAKTNPTEIDRWVVNQFLVCYFWILFPVNERTGYLSTYQFTRRYRLNSPYITSLTKIYQSFTPNPIIDWEFRLFTDFVDYSGDFFDNLNATSSDYRQGRMIFLHLDAADMVGHSFKPDSHEYTQVLHNLDNIVFQVYHKLTEKSRGTDSRIAYILTSDHGMTEWGSHGAGSFHETVTPLLIWGSGIVDPVEIETNVNNLSEDKIDMYGLPLHNYGRLRREIQQADLCPLMASLLGIPIPVNSIGQVPVEFLKIPEYDKAKLTRANWLQIYGQLKIKYAEKKKSHFSILFREFPSLKMSDINNMENACESLISSGKYHEAIQKYKHLTSLALNGLNYYHKYDRLYLGFCVSSTFCLWSLVILCRLFNRSDHVECKNYQSYLNSFYWTLINCIVIGFGLLVLTFANSWSLGPTVYQLVPLILVLSLNYSRTRRKQLLTMINYLWNGLFSTDYGVSSFYTVCSITFASICLLEMLIWGFFHRYLLSLACLLFALWPYIDGSFRPHKKSILSLWHISCCGLAIFPLLPAIGSNMYPTIVFLTGLILAPMSIISFRFVSSSRNYLFIWLGYLFGFVICLSSFAVYAMSFSVIRTGILKIIIHIFSWSVIILLPVSVVLLVPTRLGPRMIGWTIVYLVPLLLMSTYYEVSFFAVFAVVTYLWFYIETKTLILKDNIRVWDLETSTDDSIHSAIQNQYPCSESPLNLKRFRQSLFFIFLLIIGFFGTGNIASINSFDPRSTFCFTTILNPALMAILLLIKVMCPMLFLGVIYAAIQLHNGNYSSSINNQKSKRGYHSILAQTGVTAVLSNLIAIHFFVWLKDEGSWLDIGTSISHYVIAMSISLAGFLFTLLGKEMLSFSVSSNIHQKLLKVSNKYV</sequence>
<evidence type="ECO:0000259" key="13">
    <source>
        <dbReference type="Pfam" id="PF04987"/>
    </source>
</evidence>
<keyword evidence="6 12" id="KW-0808">Transferase</keyword>
<comment type="similarity">
    <text evidence="3 12">Belongs to the PIGG/PIGN/PIGO family. PIGN subfamily.</text>
</comment>
<evidence type="ECO:0000256" key="3">
    <source>
        <dbReference type="ARBA" id="ARBA00008400"/>
    </source>
</evidence>
<evidence type="ECO:0000256" key="4">
    <source>
        <dbReference type="ARBA" id="ARBA00020831"/>
    </source>
</evidence>
<evidence type="ECO:0000256" key="8">
    <source>
        <dbReference type="ARBA" id="ARBA00022824"/>
    </source>
</evidence>
<dbReference type="WBParaSite" id="SMRG1_49800.5">
    <property type="protein sequence ID" value="SMRG1_49800.5"/>
    <property type="gene ID" value="SMRG1_49800"/>
</dbReference>
<dbReference type="InterPro" id="IPR002591">
    <property type="entry name" value="Phosphodiest/P_Trfase"/>
</dbReference>
<dbReference type="CDD" id="cd16020">
    <property type="entry name" value="GPI_EPT_1"/>
    <property type="match status" value="1"/>
</dbReference>
<feature type="transmembrane region" description="Helical" evidence="12">
    <location>
        <begin position="757"/>
        <end position="779"/>
    </location>
</feature>
<comment type="subcellular location">
    <subcellularLocation>
        <location evidence="1 12">Endoplasmic reticulum membrane</location>
        <topology evidence="1 12">Multi-pass membrane protein</topology>
    </subcellularLocation>
</comment>
<dbReference type="InterPro" id="IPR017850">
    <property type="entry name" value="Alkaline_phosphatase_core_sf"/>
</dbReference>
<feature type="domain" description="GPI ethanolamine phosphate transferase 1 C-terminal" evidence="13">
    <location>
        <begin position="495"/>
        <end position="981"/>
    </location>
</feature>
<comment type="function">
    <text evidence="12">Ethanolamine phosphate transferase involved in glycosylphosphatidylinositol-anchor biosynthesis. Transfers ethanolamine phosphate to the first alpha-1,4-linked mannose of the glycosylphosphatidylinositol precursor of GPI-anchor.</text>
</comment>
<keyword evidence="5 12" id="KW-0337">GPI-anchor biosynthesis</keyword>
<evidence type="ECO:0000256" key="12">
    <source>
        <dbReference type="RuleBase" id="RU367138"/>
    </source>
</evidence>
<keyword evidence="8 12" id="KW-0256">Endoplasmic reticulum</keyword>
<feature type="transmembrane region" description="Helical" evidence="12">
    <location>
        <begin position="670"/>
        <end position="690"/>
    </location>
</feature>
<dbReference type="AlphaFoldDB" id="A0AA84ZV09"/>
<feature type="transmembrane region" description="Helical" evidence="12">
    <location>
        <begin position="988"/>
        <end position="1008"/>
    </location>
</feature>
<feature type="transmembrane region" description="Helical" evidence="12">
    <location>
        <begin position="506"/>
        <end position="525"/>
    </location>
</feature>
<dbReference type="InterPro" id="IPR037671">
    <property type="entry name" value="PIGN_N"/>
</dbReference>
<feature type="transmembrane region" description="Helical" evidence="12">
    <location>
        <begin position="723"/>
        <end position="745"/>
    </location>
</feature>
<feature type="transmembrane region" description="Helical" evidence="12">
    <location>
        <begin position="613"/>
        <end position="634"/>
    </location>
</feature>
<dbReference type="Pfam" id="PF01663">
    <property type="entry name" value="Phosphodiest"/>
    <property type="match status" value="1"/>
</dbReference>
<feature type="transmembrane region" description="Helical" evidence="12">
    <location>
        <begin position="696"/>
        <end position="716"/>
    </location>
</feature>
<keyword evidence="7 12" id="KW-0812">Transmembrane</keyword>
<reference evidence="15" key="1">
    <citation type="submission" date="2023-11" db="UniProtKB">
        <authorList>
            <consortium name="WormBaseParasite"/>
        </authorList>
    </citation>
    <scope>IDENTIFICATION</scope>
</reference>
<evidence type="ECO:0000256" key="1">
    <source>
        <dbReference type="ARBA" id="ARBA00004477"/>
    </source>
</evidence>
<dbReference type="GO" id="GO:0006506">
    <property type="term" value="P:GPI anchor biosynthetic process"/>
    <property type="evidence" value="ECO:0007669"/>
    <property type="project" value="UniProtKB-KW"/>
</dbReference>
<evidence type="ECO:0000313" key="15">
    <source>
        <dbReference type="WBParaSite" id="SMRG1_49800.5"/>
    </source>
</evidence>
<dbReference type="PANTHER" id="PTHR12250">
    <property type="entry name" value="PHOSPHATIDYLINOSITOL GLYCAN, CLASS N"/>
    <property type="match status" value="1"/>
</dbReference>
<evidence type="ECO:0000256" key="2">
    <source>
        <dbReference type="ARBA" id="ARBA00004687"/>
    </source>
</evidence>
<feature type="transmembrane region" description="Helical" evidence="12">
    <location>
        <begin position="786"/>
        <end position="804"/>
    </location>
</feature>
<comment type="pathway">
    <text evidence="2 12">Glycolipid biosynthesis; glycosylphosphatidylinositol-anchor biosynthesis.</text>
</comment>
<feature type="transmembrane region" description="Helical" evidence="12">
    <location>
        <begin position="869"/>
        <end position="887"/>
    </location>
</feature>
<feature type="transmembrane region" description="Helical" evidence="12">
    <location>
        <begin position="954"/>
        <end position="976"/>
    </location>
</feature>
<protein>
    <recommendedName>
        <fullName evidence="4 12">GPI ethanolamine phosphate transferase 1</fullName>
        <ecNumber evidence="12">2.-.-.-</ecNumber>
    </recommendedName>
</protein>
<dbReference type="GO" id="GO:0051377">
    <property type="term" value="F:mannose-ethanolamine phosphotransferase activity"/>
    <property type="evidence" value="ECO:0007669"/>
    <property type="project" value="UniProtKB-UniRule"/>
</dbReference>
<evidence type="ECO:0000256" key="9">
    <source>
        <dbReference type="ARBA" id="ARBA00022989"/>
    </source>
</evidence>
<keyword evidence="10 12" id="KW-0472">Membrane</keyword>
<dbReference type="Proteomes" id="UP000050790">
    <property type="component" value="Unassembled WGS sequence"/>
</dbReference>
<evidence type="ECO:0000256" key="5">
    <source>
        <dbReference type="ARBA" id="ARBA00022502"/>
    </source>
</evidence>
<dbReference type="InterPro" id="IPR017852">
    <property type="entry name" value="GPI_EtnP_transferase_1_C"/>
</dbReference>
<organism evidence="14 15">
    <name type="scientific">Schistosoma margrebowiei</name>
    <dbReference type="NCBI Taxonomy" id="48269"/>
    <lineage>
        <taxon>Eukaryota</taxon>
        <taxon>Metazoa</taxon>
        <taxon>Spiralia</taxon>
        <taxon>Lophotrochozoa</taxon>
        <taxon>Platyhelminthes</taxon>
        <taxon>Trematoda</taxon>
        <taxon>Digenea</taxon>
        <taxon>Strigeidida</taxon>
        <taxon>Schistosomatoidea</taxon>
        <taxon>Schistosomatidae</taxon>
        <taxon>Schistosoma</taxon>
    </lineage>
</organism>
<dbReference type="SUPFAM" id="SSF53649">
    <property type="entry name" value="Alkaline phosphatase-like"/>
    <property type="match status" value="1"/>
</dbReference>
<evidence type="ECO:0000256" key="11">
    <source>
        <dbReference type="ARBA" id="ARBA00023180"/>
    </source>
</evidence>
<accession>A0AA84ZV09</accession>